<organism evidence="2 3">
    <name type="scientific">Pseudovibrio axinellae</name>
    <dbReference type="NCBI Taxonomy" id="989403"/>
    <lineage>
        <taxon>Bacteria</taxon>
        <taxon>Pseudomonadati</taxon>
        <taxon>Pseudomonadota</taxon>
        <taxon>Alphaproteobacteria</taxon>
        <taxon>Hyphomicrobiales</taxon>
        <taxon>Stappiaceae</taxon>
        <taxon>Pseudovibrio</taxon>
    </lineage>
</organism>
<keyword evidence="1" id="KW-0472">Membrane</keyword>
<sequence>MPEQKSPRTSLLWLFFNPFGRISREPYWLAFGLIWCVLFIALNTTIGSLSPSYTSSGSTEVALAQIYQDMLMTNPLLYPLMLFTNFMVLMLVAKRLQDRGITGFVALTLFLPFLNLLVPFIVGFLKSESGPNKYGPYSNSRPMRRKK</sequence>
<dbReference type="EMBL" id="LMCB01000001">
    <property type="protein sequence ID" value="KZL22009.1"/>
    <property type="molecule type" value="Genomic_DNA"/>
</dbReference>
<dbReference type="PANTHER" id="PTHR34980">
    <property type="entry name" value="INNER MEMBRANE PROTEIN-RELATED-RELATED"/>
    <property type="match status" value="1"/>
</dbReference>
<reference evidence="2 3" key="1">
    <citation type="journal article" date="2016" name="Front. Microbiol.">
        <title>Comparative Genomic Analysis Reveals a Diverse Repertoire of Genes Involved in Prokaryote-Eukaryote Interactions within the Pseudovibrio Genus.</title>
        <authorList>
            <person name="Romano S."/>
            <person name="Fernandez-Guerra A."/>
            <person name="Reen F.J."/>
            <person name="Glockner F.O."/>
            <person name="Crowley S.P."/>
            <person name="O'Sullivan O."/>
            <person name="Cotter P.D."/>
            <person name="Adams C."/>
            <person name="Dobson A.D."/>
            <person name="O'Gara F."/>
        </authorList>
    </citation>
    <scope>NUCLEOTIDE SEQUENCE [LARGE SCALE GENOMIC DNA]</scope>
    <source>
        <strain evidence="2 3">Ad2</strain>
    </source>
</reference>
<gene>
    <name evidence="2" type="ORF">PsAD2_00034</name>
</gene>
<accession>A0A166B8B6</accession>
<dbReference type="OrthoDB" id="9812349at2"/>
<dbReference type="PATRIC" id="fig|989403.3.peg.36"/>
<keyword evidence="1" id="KW-0812">Transmembrane</keyword>
<dbReference type="Proteomes" id="UP000076577">
    <property type="component" value="Unassembled WGS sequence"/>
</dbReference>
<dbReference type="AlphaFoldDB" id="A0A166B8B6"/>
<feature type="transmembrane region" description="Helical" evidence="1">
    <location>
        <begin position="104"/>
        <end position="125"/>
    </location>
</feature>
<dbReference type="InterPro" id="IPR008523">
    <property type="entry name" value="DUF805"/>
</dbReference>
<dbReference type="Pfam" id="PF05656">
    <property type="entry name" value="DUF805"/>
    <property type="match status" value="1"/>
</dbReference>
<dbReference type="STRING" id="989403.SAMN05421798_103166"/>
<keyword evidence="1" id="KW-1133">Transmembrane helix</keyword>
<evidence type="ECO:0000256" key="1">
    <source>
        <dbReference type="SAM" id="Phobius"/>
    </source>
</evidence>
<protein>
    <recommendedName>
        <fullName evidence="4">Inner membrane protein YhaI</fullName>
    </recommendedName>
</protein>
<comment type="caution">
    <text evidence="2">The sequence shown here is derived from an EMBL/GenBank/DDBJ whole genome shotgun (WGS) entry which is preliminary data.</text>
</comment>
<keyword evidence="3" id="KW-1185">Reference proteome</keyword>
<dbReference type="RefSeq" id="WP_068000362.1">
    <property type="nucleotide sequence ID" value="NZ_FOFM01000003.1"/>
</dbReference>
<evidence type="ECO:0000313" key="3">
    <source>
        <dbReference type="Proteomes" id="UP000076577"/>
    </source>
</evidence>
<name>A0A166B8B6_9HYPH</name>
<dbReference type="GO" id="GO:0005886">
    <property type="term" value="C:plasma membrane"/>
    <property type="evidence" value="ECO:0007669"/>
    <property type="project" value="TreeGrafter"/>
</dbReference>
<evidence type="ECO:0008006" key="4">
    <source>
        <dbReference type="Google" id="ProtNLM"/>
    </source>
</evidence>
<feature type="transmembrane region" description="Helical" evidence="1">
    <location>
        <begin position="27"/>
        <end position="46"/>
    </location>
</feature>
<feature type="transmembrane region" description="Helical" evidence="1">
    <location>
        <begin position="76"/>
        <end position="92"/>
    </location>
</feature>
<evidence type="ECO:0000313" key="2">
    <source>
        <dbReference type="EMBL" id="KZL22009.1"/>
    </source>
</evidence>
<proteinExistence type="predicted"/>